<accession>A0A7W9W6V2</accession>
<reference evidence="1 2" key="1">
    <citation type="submission" date="2020-08" db="EMBL/GenBank/DDBJ databases">
        <title>Genomic Encyclopedia of Type Strains, Phase IV (KMG-IV): sequencing the most valuable type-strain genomes for metagenomic binning, comparative biology and taxonomic classification.</title>
        <authorList>
            <person name="Goeker M."/>
        </authorList>
    </citation>
    <scope>NUCLEOTIDE SEQUENCE [LARGE SCALE GENOMIC DNA]</scope>
    <source>
        <strain evidence="1 2">DSM 23562</strain>
    </source>
</reference>
<dbReference type="Proteomes" id="UP000520814">
    <property type="component" value="Unassembled WGS sequence"/>
</dbReference>
<evidence type="ECO:0000313" key="1">
    <source>
        <dbReference type="EMBL" id="MBB6050973.1"/>
    </source>
</evidence>
<dbReference type="EMBL" id="JACHGW010000002">
    <property type="protein sequence ID" value="MBB6050973.1"/>
    <property type="molecule type" value="Genomic_DNA"/>
</dbReference>
<comment type="caution">
    <text evidence="1">The sequence shown here is derived from an EMBL/GenBank/DDBJ whole genome shotgun (WGS) entry which is preliminary data.</text>
</comment>
<dbReference type="AlphaFoldDB" id="A0A7W9W6V2"/>
<evidence type="ECO:0000313" key="2">
    <source>
        <dbReference type="Proteomes" id="UP000520814"/>
    </source>
</evidence>
<dbReference type="RefSeq" id="WP_184196913.1">
    <property type="nucleotide sequence ID" value="NZ_JACHGW010000002.1"/>
</dbReference>
<protein>
    <submittedName>
        <fullName evidence="1">Uncharacterized protein</fullName>
    </submittedName>
</protein>
<name>A0A7W9W6V2_ARMRO</name>
<organism evidence="1 2">
    <name type="scientific">Armatimonas rosea</name>
    <dbReference type="NCBI Taxonomy" id="685828"/>
    <lineage>
        <taxon>Bacteria</taxon>
        <taxon>Bacillati</taxon>
        <taxon>Armatimonadota</taxon>
        <taxon>Armatimonadia</taxon>
        <taxon>Armatimonadales</taxon>
        <taxon>Armatimonadaceae</taxon>
        <taxon>Armatimonas</taxon>
    </lineage>
</organism>
<gene>
    <name evidence="1" type="ORF">HNQ39_002764</name>
</gene>
<keyword evidence="2" id="KW-1185">Reference proteome</keyword>
<proteinExistence type="predicted"/>
<sequence>MNRRRLVFLLPTLLLTVTLGQRWLQSRQEDEHAAREARELVLKQFRQELESDAYTSAQKFVRSHLLPAQIASTAQIRELNLQHLKPHRYKVRGEVEWTQADGKRVRRRVEADLQHGPMDKNWYLLDTEFLPVAP</sequence>